<keyword evidence="4 5" id="KW-0143">Chaperone</keyword>
<dbReference type="GO" id="GO:0043022">
    <property type="term" value="F:ribosome binding"/>
    <property type="evidence" value="ECO:0007669"/>
    <property type="project" value="InterPro"/>
</dbReference>
<dbReference type="GO" id="GO:0042274">
    <property type="term" value="P:ribosomal small subunit biogenesis"/>
    <property type="evidence" value="ECO:0007669"/>
    <property type="project" value="UniProtKB-UniRule"/>
</dbReference>
<dbReference type="Pfam" id="PF01782">
    <property type="entry name" value="RimM"/>
    <property type="match status" value="1"/>
</dbReference>
<name>K2JNJ3_9PROT</name>
<dbReference type="SUPFAM" id="SSF50447">
    <property type="entry name" value="Translation proteins"/>
    <property type="match status" value="1"/>
</dbReference>
<evidence type="ECO:0000256" key="1">
    <source>
        <dbReference type="ARBA" id="ARBA00022490"/>
    </source>
</evidence>
<dbReference type="InterPro" id="IPR056792">
    <property type="entry name" value="PRC_RimM"/>
</dbReference>
<gene>
    <name evidence="5" type="primary">rimM</name>
    <name evidence="8" type="ORF">P24_06611</name>
</gene>
<reference evidence="8 9" key="1">
    <citation type="journal article" date="2012" name="J. Bacteriol.">
        <title>Genome Sequence of Oceanibaculum indicum Type Strain P24.</title>
        <authorList>
            <person name="Lai Q."/>
            <person name="Shao Z."/>
        </authorList>
    </citation>
    <scope>NUCLEOTIDE SEQUENCE [LARGE SCALE GENOMIC DNA]</scope>
    <source>
        <strain evidence="8 9">P24</strain>
    </source>
</reference>
<dbReference type="GO" id="GO:0006364">
    <property type="term" value="P:rRNA processing"/>
    <property type="evidence" value="ECO:0007669"/>
    <property type="project" value="UniProtKB-UniRule"/>
</dbReference>
<accession>K2JNJ3</accession>
<evidence type="ECO:0000259" key="7">
    <source>
        <dbReference type="Pfam" id="PF24986"/>
    </source>
</evidence>
<evidence type="ECO:0000256" key="3">
    <source>
        <dbReference type="ARBA" id="ARBA00022552"/>
    </source>
</evidence>
<evidence type="ECO:0000313" key="8">
    <source>
        <dbReference type="EMBL" id="EKE76853.1"/>
    </source>
</evidence>
<dbReference type="STRING" id="1207063.P24_06611"/>
<sequence>MASHPERQPAPAGAVDDGAAGHLVLLGVVVGAHGIRGQLRVRSFTGEPAAIFGYGTLTGKRRDSDAGRSLTLKPAGQPKGKVVLASMSGVADRNAAEALKGLRLYVSRDALPALEEDEFYHADLIGLGVDQVAGDRLGTVKAVHDFGAGDVLEVIREEGGSVFLPFTRAVVPVVDIAGGRLVADPPAELLESGSAGEEDAE</sequence>
<dbReference type="InterPro" id="IPR009000">
    <property type="entry name" value="Transl_B-barrel_sf"/>
</dbReference>
<organism evidence="8 9">
    <name type="scientific">Oceanibaculum indicum P24</name>
    <dbReference type="NCBI Taxonomy" id="1207063"/>
    <lineage>
        <taxon>Bacteria</taxon>
        <taxon>Pseudomonadati</taxon>
        <taxon>Pseudomonadota</taxon>
        <taxon>Alphaproteobacteria</taxon>
        <taxon>Rhodospirillales</taxon>
        <taxon>Oceanibaculaceae</taxon>
        <taxon>Oceanibaculum</taxon>
    </lineage>
</organism>
<dbReference type="eggNOG" id="COG0806">
    <property type="taxonomic scope" value="Bacteria"/>
</dbReference>
<dbReference type="Pfam" id="PF24986">
    <property type="entry name" value="PRC_RimM"/>
    <property type="match status" value="1"/>
</dbReference>
<comment type="subcellular location">
    <subcellularLocation>
        <location evidence="5">Cytoplasm</location>
    </subcellularLocation>
</comment>
<dbReference type="HAMAP" id="MF_00014">
    <property type="entry name" value="Ribosome_mat_RimM"/>
    <property type="match status" value="1"/>
</dbReference>
<dbReference type="InterPro" id="IPR002676">
    <property type="entry name" value="RimM_N"/>
</dbReference>
<dbReference type="NCBIfam" id="TIGR02273">
    <property type="entry name" value="16S_RimM"/>
    <property type="match status" value="1"/>
</dbReference>
<proteinExistence type="inferred from homology"/>
<dbReference type="GO" id="GO:0005840">
    <property type="term" value="C:ribosome"/>
    <property type="evidence" value="ECO:0007669"/>
    <property type="project" value="InterPro"/>
</dbReference>
<dbReference type="InterPro" id="IPR036976">
    <property type="entry name" value="RimM_N_sf"/>
</dbReference>
<protein>
    <recommendedName>
        <fullName evidence="5">Ribosome maturation factor RimM</fullName>
    </recommendedName>
</protein>
<evidence type="ECO:0000259" key="6">
    <source>
        <dbReference type="Pfam" id="PF01782"/>
    </source>
</evidence>
<dbReference type="PANTHER" id="PTHR33692">
    <property type="entry name" value="RIBOSOME MATURATION FACTOR RIMM"/>
    <property type="match status" value="1"/>
</dbReference>
<dbReference type="PATRIC" id="fig|1207063.3.peg.1335"/>
<feature type="domain" description="RimM N-terminal" evidence="6">
    <location>
        <begin position="26"/>
        <end position="109"/>
    </location>
</feature>
<comment type="similarity">
    <text evidence="5">Belongs to the RimM family.</text>
</comment>
<evidence type="ECO:0000256" key="2">
    <source>
        <dbReference type="ARBA" id="ARBA00022517"/>
    </source>
</evidence>
<dbReference type="InterPro" id="IPR011961">
    <property type="entry name" value="RimM"/>
</dbReference>
<keyword evidence="9" id="KW-1185">Reference proteome</keyword>
<feature type="domain" description="Ribosome maturation factor RimM PRC barrel" evidence="7">
    <location>
        <begin position="122"/>
        <end position="189"/>
    </location>
</feature>
<dbReference type="EMBL" id="AMRL01000006">
    <property type="protein sequence ID" value="EKE76853.1"/>
    <property type="molecule type" value="Genomic_DNA"/>
</dbReference>
<dbReference type="GO" id="GO:0005737">
    <property type="term" value="C:cytoplasm"/>
    <property type="evidence" value="ECO:0007669"/>
    <property type="project" value="UniProtKB-SubCell"/>
</dbReference>
<comment type="domain">
    <text evidence="5">The PRC barrel domain binds ribosomal protein uS19.</text>
</comment>
<keyword evidence="2 5" id="KW-0690">Ribosome biogenesis</keyword>
<dbReference type="Gene3D" id="2.30.30.240">
    <property type="entry name" value="PRC-barrel domain"/>
    <property type="match status" value="1"/>
</dbReference>
<comment type="caution">
    <text evidence="8">The sequence shown here is derived from an EMBL/GenBank/DDBJ whole genome shotgun (WGS) entry which is preliminary data.</text>
</comment>
<dbReference type="RefSeq" id="WP_008943933.1">
    <property type="nucleotide sequence ID" value="NZ_AMRL01000006.1"/>
</dbReference>
<keyword evidence="1 5" id="KW-0963">Cytoplasm</keyword>
<keyword evidence="3 5" id="KW-0698">rRNA processing</keyword>
<dbReference type="PANTHER" id="PTHR33692:SF1">
    <property type="entry name" value="RIBOSOME MATURATION FACTOR RIMM"/>
    <property type="match status" value="1"/>
</dbReference>
<dbReference type="SUPFAM" id="SSF50346">
    <property type="entry name" value="PRC-barrel domain"/>
    <property type="match status" value="1"/>
</dbReference>
<dbReference type="InterPro" id="IPR011033">
    <property type="entry name" value="PRC_barrel-like_sf"/>
</dbReference>
<evidence type="ECO:0000313" key="9">
    <source>
        <dbReference type="Proteomes" id="UP000006746"/>
    </source>
</evidence>
<comment type="function">
    <text evidence="5">An accessory protein needed during the final step in the assembly of 30S ribosomal subunit, possibly for assembly of the head region. Essential for efficient processing of 16S rRNA. May be needed both before and after RbfA during the maturation of 16S rRNA. It has affinity for free ribosomal 30S subunits but not for 70S ribosomes.</text>
</comment>
<dbReference type="AlphaFoldDB" id="K2JNJ3"/>
<dbReference type="Proteomes" id="UP000006746">
    <property type="component" value="Unassembled WGS sequence"/>
</dbReference>
<evidence type="ECO:0000256" key="5">
    <source>
        <dbReference type="HAMAP-Rule" id="MF_00014"/>
    </source>
</evidence>
<dbReference type="Gene3D" id="2.40.30.60">
    <property type="entry name" value="RimM"/>
    <property type="match status" value="1"/>
</dbReference>
<evidence type="ECO:0000256" key="4">
    <source>
        <dbReference type="ARBA" id="ARBA00023186"/>
    </source>
</evidence>
<comment type="subunit">
    <text evidence="5">Binds ribosomal protein uS19.</text>
</comment>